<keyword evidence="3 6" id="KW-0489">Methyltransferase</keyword>
<keyword evidence="2 6" id="KW-0963">Cytoplasm</keyword>
<evidence type="ECO:0000256" key="5">
    <source>
        <dbReference type="ARBA" id="ARBA00022691"/>
    </source>
</evidence>
<dbReference type="EMBL" id="AZEU01000313">
    <property type="protein sequence ID" value="KRL37812.1"/>
    <property type="molecule type" value="Genomic_DNA"/>
</dbReference>
<sequence length="315" mass="33810">MDDWIALTVNTSTEAVEAVANFMMEAGAAGVQIQDSADFDHEVITKTGEWLDPDTVPHLQQGAAVTGYFAPHTHLGELKQNLAARVAQLPSFGLDAGTGTIEVDAIAEANWANEWKKYYHPLRITRYLTVVPDWLDYTPQQAGELVMRLDPDMAFGTGSHPTTALMLQALEQVIRGGEAMIDIGTGSGILAIGAKMLGVDHVLATDVDDIAVKNAESNLALNPVSDIHVIANDLLTGIDDQADIICANILAEVLLPLIPQIPERLNDGGTVLLSGIYYDKETVIKQALADVGLTVVADWHLGDWGALKAQVVVDE</sequence>
<comment type="caution">
    <text evidence="7">The sequence shown here is derived from an EMBL/GenBank/DDBJ whole genome shotgun (WGS) entry which is preliminary data.</text>
</comment>
<evidence type="ECO:0000256" key="3">
    <source>
        <dbReference type="ARBA" id="ARBA00022603"/>
    </source>
</evidence>
<dbReference type="PIRSF" id="PIRSF000401">
    <property type="entry name" value="RPL11_MTase"/>
    <property type="match status" value="1"/>
</dbReference>
<keyword evidence="7" id="KW-0689">Ribosomal protein</keyword>
<comment type="subcellular location">
    <subcellularLocation>
        <location evidence="6">Cytoplasm</location>
    </subcellularLocation>
</comment>
<dbReference type="HAMAP" id="MF_00735">
    <property type="entry name" value="Methyltr_PrmA"/>
    <property type="match status" value="1"/>
</dbReference>
<dbReference type="Gene3D" id="3.40.50.150">
    <property type="entry name" value="Vaccinia Virus protein VP39"/>
    <property type="match status" value="1"/>
</dbReference>
<evidence type="ECO:0000256" key="4">
    <source>
        <dbReference type="ARBA" id="ARBA00022679"/>
    </source>
</evidence>
<dbReference type="AlphaFoldDB" id="A0A0R1Q4Q4"/>
<organism evidence="7 8">
    <name type="scientific">Lacticaseibacillus manihotivorans DSM 13343 = JCM 12514</name>
    <dbReference type="NCBI Taxonomy" id="1423769"/>
    <lineage>
        <taxon>Bacteria</taxon>
        <taxon>Bacillati</taxon>
        <taxon>Bacillota</taxon>
        <taxon>Bacilli</taxon>
        <taxon>Lactobacillales</taxon>
        <taxon>Lactobacillaceae</taxon>
        <taxon>Lacticaseibacillus</taxon>
    </lineage>
</organism>
<keyword evidence="4 6" id="KW-0808">Transferase</keyword>
<evidence type="ECO:0000313" key="7">
    <source>
        <dbReference type="EMBL" id="KRL37812.1"/>
    </source>
</evidence>
<dbReference type="GO" id="GO:0005840">
    <property type="term" value="C:ribosome"/>
    <property type="evidence" value="ECO:0007669"/>
    <property type="project" value="UniProtKB-KW"/>
</dbReference>
<feature type="binding site" evidence="6">
    <location>
        <position position="163"/>
    </location>
    <ligand>
        <name>S-adenosyl-L-methionine</name>
        <dbReference type="ChEBI" id="CHEBI:59789"/>
    </ligand>
</feature>
<comment type="function">
    <text evidence="6">Methylates ribosomal protein L11.</text>
</comment>
<comment type="catalytic activity">
    <reaction evidence="6">
        <text>L-lysyl-[protein] + 3 S-adenosyl-L-methionine = N(6),N(6),N(6)-trimethyl-L-lysyl-[protein] + 3 S-adenosyl-L-homocysteine + 3 H(+)</text>
        <dbReference type="Rhea" id="RHEA:54192"/>
        <dbReference type="Rhea" id="RHEA-COMP:9752"/>
        <dbReference type="Rhea" id="RHEA-COMP:13826"/>
        <dbReference type="ChEBI" id="CHEBI:15378"/>
        <dbReference type="ChEBI" id="CHEBI:29969"/>
        <dbReference type="ChEBI" id="CHEBI:57856"/>
        <dbReference type="ChEBI" id="CHEBI:59789"/>
        <dbReference type="ChEBI" id="CHEBI:61961"/>
    </reaction>
</comment>
<evidence type="ECO:0000313" key="8">
    <source>
        <dbReference type="Proteomes" id="UP000051790"/>
    </source>
</evidence>
<protein>
    <recommendedName>
        <fullName evidence="6">Ribosomal protein L11 methyltransferase</fullName>
        <shortName evidence="6">L11 Mtase</shortName>
        <ecNumber evidence="6">2.1.1.-</ecNumber>
    </recommendedName>
</protein>
<proteinExistence type="inferred from homology"/>
<reference evidence="7 8" key="1">
    <citation type="journal article" date="2015" name="Genome Announc.">
        <title>Expanding the biotechnology potential of lactobacilli through comparative genomics of 213 strains and associated genera.</title>
        <authorList>
            <person name="Sun Z."/>
            <person name="Harris H.M."/>
            <person name="McCann A."/>
            <person name="Guo C."/>
            <person name="Argimon S."/>
            <person name="Zhang W."/>
            <person name="Yang X."/>
            <person name="Jeffery I.B."/>
            <person name="Cooney J.C."/>
            <person name="Kagawa T.F."/>
            <person name="Liu W."/>
            <person name="Song Y."/>
            <person name="Salvetti E."/>
            <person name="Wrobel A."/>
            <person name="Rasinkangas P."/>
            <person name="Parkhill J."/>
            <person name="Rea M.C."/>
            <person name="O'Sullivan O."/>
            <person name="Ritari J."/>
            <person name="Douillard F.P."/>
            <person name="Paul Ross R."/>
            <person name="Yang R."/>
            <person name="Briner A.E."/>
            <person name="Felis G.E."/>
            <person name="de Vos W.M."/>
            <person name="Barrangou R."/>
            <person name="Klaenhammer T.R."/>
            <person name="Caufield P.W."/>
            <person name="Cui Y."/>
            <person name="Zhang H."/>
            <person name="O'Toole P.W."/>
        </authorList>
    </citation>
    <scope>NUCLEOTIDE SEQUENCE [LARGE SCALE GENOMIC DNA]</scope>
    <source>
        <strain evidence="7 8">DSM 13343</strain>
    </source>
</reference>
<dbReference type="InterPro" id="IPR004498">
    <property type="entry name" value="Ribosomal_PrmA_MeTrfase"/>
</dbReference>
<dbReference type="PANTHER" id="PTHR43648">
    <property type="entry name" value="ELECTRON TRANSFER FLAVOPROTEIN BETA SUBUNIT LYSINE METHYLTRANSFERASE"/>
    <property type="match status" value="1"/>
</dbReference>
<feature type="binding site" evidence="6">
    <location>
        <position position="184"/>
    </location>
    <ligand>
        <name>S-adenosyl-L-methionine</name>
        <dbReference type="ChEBI" id="CHEBI:59789"/>
    </ligand>
</feature>
<keyword evidence="7" id="KW-0687">Ribonucleoprotein</keyword>
<dbReference type="GO" id="GO:0016279">
    <property type="term" value="F:protein-lysine N-methyltransferase activity"/>
    <property type="evidence" value="ECO:0007669"/>
    <property type="project" value="RHEA"/>
</dbReference>
<evidence type="ECO:0000256" key="2">
    <source>
        <dbReference type="ARBA" id="ARBA00022490"/>
    </source>
</evidence>
<feature type="binding site" evidence="6">
    <location>
        <position position="206"/>
    </location>
    <ligand>
        <name>S-adenosyl-L-methionine</name>
        <dbReference type="ChEBI" id="CHEBI:59789"/>
    </ligand>
</feature>
<evidence type="ECO:0000256" key="6">
    <source>
        <dbReference type="HAMAP-Rule" id="MF_00735"/>
    </source>
</evidence>
<comment type="similarity">
    <text evidence="1 6">Belongs to the methyltransferase superfamily. PrmA family.</text>
</comment>
<name>A0A0R1Q4Q4_9LACO</name>
<dbReference type="Pfam" id="PF06325">
    <property type="entry name" value="PrmA"/>
    <property type="match status" value="1"/>
</dbReference>
<dbReference type="Proteomes" id="UP000051790">
    <property type="component" value="Unassembled WGS sequence"/>
</dbReference>
<dbReference type="NCBIfam" id="TIGR00406">
    <property type="entry name" value="prmA"/>
    <property type="match status" value="1"/>
</dbReference>
<accession>A0A0R1Q4Q4</accession>
<dbReference type="InterPro" id="IPR050078">
    <property type="entry name" value="Ribosomal_L11_MeTrfase_PrmA"/>
</dbReference>
<dbReference type="GO" id="GO:0032259">
    <property type="term" value="P:methylation"/>
    <property type="evidence" value="ECO:0007669"/>
    <property type="project" value="UniProtKB-KW"/>
</dbReference>
<dbReference type="SUPFAM" id="SSF53335">
    <property type="entry name" value="S-adenosyl-L-methionine-dependent methyltransferases"/>
    <property type="match status" value="1"/>
</dbReference>
<dbReference type="CDD" id="cd02440">
    <property type="entry name" value="AdoMet_MTases"/>
    <property type="match status" value="1"/>
</dbReference>
<evidence type="ECO:0000256" key="1">
    <source>
        <dbReference type="ARBA" id="ARBA00009741"/>
    </source>
</evidence>
<dbReference type="PANTHER" id="PTHR43648:SF1">
    <property type="entry name" value="ELECTRON TRANSFER FLAVOPROTEIN BETA SUBUNIT LYSINE METHYLTRANSFERASE"/>
    <property type="match status" value="1"/>
</dbReference>
<gene>
    <name evidence="6" type="primary">prmA</name>
    <name evidence="7" type="ORF">FD01_GL002769</name>
</gene>
<dbReference type="OrthoDB" id="9785995at2"/>
<dbReference type="GO" id="GO:0005737">
    <property type="term" value="C:cytoplasm"/>
    <property type="evidence" value="ECO:0007669"/>
    <property type="project" value="UniProtKB-SubCell"/>
</dbReference>
<keyword evidence="8" id="KW-1185">Reference proteome</keyword>
<keyword evidence="5 6" id="KW-0949">S-adenosyl-L-methionine</keyword>
<feature type="binding site" evidence="6">
    <location>
        <position position="248"/>
    </location>
    <ligand>
        <name>S-adenosyl-L-methionine</name>
        <dbReference type="ChEBI" id="CHEBI:59789"/>
    </ligand>
</feature>
<dbReference type="InterPro" id="IPR029063">
    <property type="entry name" value="SAM-dependent_MTases_sf"/>
</dbReference>
<dbReference type="EC" id="2.1.1.-" evidence="6"/>
<dbReference type="PATRIC" id="fig|1423769.4.peg.2989"/>
<dbReference type="RefSeq" id="WP_056965126.1">
    <property type="nucleotide sequence ID" value="NZ_AZEU01000313.1"/>
</dbReference>